<protein>
    <submittedName>
        <fullName evidence="1">Uncharacterized protein</fullName>
    </submittedName>
</protein>
<proteinExistence type="predicted"/>
<sequence length="106" mass="11373">MLKDKRKDSAVTGGMLIDASQVDKICRQKKGAKQEQCGVSGPASEMDCPLQVLTGMQSPNQQRGMFQATLWPCACMLPATDLLEMAISSSDKQLELCCCVSNGACL</sequence>
<dbReference type="EMBL" id="HBJA01101815">
    <property type="protein sequence ID" value="CAE0823867.1"/>
    <property type="molecule type" value="Transcribed_RNA"/>
</dbReference>
<gene>
    <name evidence="1" type="ORF">EGYM00163_LOCUS35071</name>
</gene>
<name>A0A7S4LEC8_9EUGL</name>
<reference evidence="1" key="1">
    <citation type="submission" date="2021-01" db="EMBL/GenBank/DDBJ databases">
        <authorList>
            <person name="Corre E."/>
            <person name="Pelletier E."/>
            <person name="Niang G."/>
            <person name="Scheremetjew M."/>
            <person name="Finn R."/>
            <person name="Kale V."/>
            <person name="Holt S."/>
            <person name="Cochrane G."/>
            <person name="Meng A."/>
            <person name="Brown T."/>
            <person name="Cohen L."/>
        </authorList>
    </citation>
    <scope>NUCLEOTIDE SEQUENCE</scope>
    <source>
        <strain evidence="1">CCMP1594</strain>
    </source>
</reference>
<accession>A0A7S4LEC8</accession>
<dbReference type="AlphaFoldDB" id="A0A7S4LEC8"/>
<evidence type="ECO:0000313" key="1">
    <source>
        <dbReference type="EMBL" id="CAE0823867.1"/>
    </source>
</evidence>
<organism evidence="1">
    <name type="scientific">Eutreptiella gymnastica</name>
    <dbReference type="NCBI Taxonomy" id="73025"/>
    <lineage>
        <taxon>Eukaryota</taxon>
        <taxon>Discoba</taxon>
        <taxon>Euglenozoa</taxon>
        <taxon>Euglenida</taxon>
        <taxon>Spirocuta</taxon>
        <taxon>Euglenophyceae</taxon>
        <taxon>Eutreptiales</taxon>
        <taxon>Eutreptiaceae</taxon>
        <taxon>Eutreptiella</taxon>
    </lineage>
</organism>